<evidence type="ECO:0000313" key="1">
    <source>
        <dbReference type="EMBL" id="GAG33658.1"/>
    </source>
</evidence>
<sequence length="70" mass="8008">IGFLILEATNVVALYFFPGSKYANSVGIFRAWEKSKRDPDIHNFVKYLVNWVAGTKLIFYHVADCHPLCC</sequence>
<organism evidence="1">
    <name type="scientific">marine sediment metagenome</name>
    <dbReference type="NCBI Taxonomy" id="412755"/>
    <lineage>
        <taxon>unclassified sequences</taxon>
        <taxon>metagenomes</taxon>
        <taxon>ecological metagenomes</taxon>
    </lineage>
</organism>
<protein>
    <submittedName>
        <fullName evidence="1">Uncharacterized protein</fullName>
    </submittedName>
</protein>
<gene>
    <name evidence="1" type="ORF">S01H1_70450</name>
</gene>
<proteinExistence type="predicted"/>
<dbReference type="AlphaFoldDB" id="X0XAG3"/>
<comment type="caution">
    <text evidence="1">The sequence shown here is derived from an EMBL/GenBank/DDBJ whole genome shotgun (WGS) entry which is preliminary data.</text>
</comment>
<feature type="non-terminal residue" evidence="1">
    <location>
        <position position="1"/>
    </location>
</feature>
<dbReference type="EMBL" id="BARS01046853">
    <property type="protein sequence ID" value="GAG33658.1"/>
    <property type="molecule type" value="Genomic_DNA"/>
</dbReference>
<name>X0XAG3_9ZZZZ</name>
<accession>X0XAG3</accession>
<reference evidence="1" key="1">
    <citation type="journal article" date="2014" name="Front. Microbiol.">
        <title>High frequency of phylogenetically diverse reductive dehalogenase-homologous genes in deep subseafloor sedimentary metagenomes.</title>
        <authorList>
            <person name="Kawai M."/>
            <person name="Futagami T."/>
            <person name="Toyoda A."/>
            <person name="Takaki Y."/>
            <person name="Nishi S."/>
            <person name="Hori S."/>
            <person name="Arai W."/>
            <person name="Tsubouchi T."/>
            <person name="Morono Y."/>
            <person name="Uchiyama I."/>
            <person name="Ito T."/>
            <person name="Fujiyama A."/>
            <person name="Inagaki F."/>
            <person name="Takami H."/>
        </authorList>
    </citation>
    <scope>NUCLEOTIDE SEQUENCE</scope>
    <source>
        <strain evidence="1">Expedition CK06-06</strain>
    </source>
</reference>